<evidence type="ECO:0000256" key="1">
    <source>
        <dbReference type="ARBA" id="ARBA00004571"/>
    </source>
</evidence>
<dbReference type="EMBL" id="JSAQ01000001">
    <property type="protein sequence ID" value="KGO07229.1"/>
    <property type="molecule type" value="Genomic_DNA"/>
</dbReference>
<evidence type="ECO:0000256" key="8">
    <source>
        <dbReference type="PROSITE-ProRule" id="PRU01360"/>
    </source>
</evidence>
<dbReference type="OrthoDB" id="9782587at2"/>
<dbReference type="GO" id="GO:0044718">
    <property type="term" value="P:siderophore transmembrane transport"/>
    <property type="evidence" value="ECO:0007669"/>
    <property type="project" value="TreeGrafter"/>
</dbReference>
<evidence type="ECO:0008006" key="14">
    <source>
        <dbReference type="Google" id="ProtNLM"/>
    </source>
</evidence>
<dbReference type="SUPFAM" id="SSF56935">
    <property type="entry name" value="Porins"/>
    <property type="match status" value="1"/>
</dbReference>
<accession>A0A0A2GVC5</accession>
<protein>
    <recommendedName>
        <fullName evidence="14">TonB-dependent receptor</fullName>
    </recommendedName>
</protein>
<evidence type="ECO:0000256" key="3">
    <source>
        <dbReference type="ARBA" id="ARBA00022452"/>
    </source>
</evidence>
<dbReference type="AlphaFoldDB" id="A0A0A2GVC5"/>
<dbReference type="Gene3D" id="2.170.130.10">
    <property type="entry name" value="TonB-dependent receptor, plug domain"/>
    <property type="match status" value="1"/>
</dbReference>
<evidence type="ECO:0000259" key="10">
    <source>
        <dbReference type="Pfam" id="PF00593"/>
    </source>
</evidence>
<dbReference type="InterPro" id="IPR037066">
    <property type="entry name" value="Plug_dom_sf"/>
</dbReference>
<dbReference type="GO" id="GO:0015344">
    <property type="term" value="F:siderophore uptake transmembrane transporter activity"/>
    <property type="evidence" value="ECO:0007669"/>
    <property type="project" value="TreeGrafter"/>
</dbReference>
<keyword evidence="3 8" id="KW-1134">Transmembrane beta strand</keyword>
<dbReference type="InterPro" id="IPR000531">
    <property type="entry name" value="Beta-barrel_TonB"/>
</dbReference>
<dbReference type="InterPro" id="IPR012910">
    <property type="entry name" value="Plug_dom"/>
</dbReference>
<dbReference type="PANTHER" id="PTHR30069">
    <property type="entry name" value="TONB-DEPENDENT OUTER MEMBRANE RECEPTOR"/>
    <property type="match status" value="1"/>
</dbReference>
<name>A0A0A2GVC5_9FLAO</name>
<dbReference type="GO" id="GO:0009279">
    <property type="term" value="C:cell outer membrane"/>
    <property type="evidence" value="ECO:0007669"/>
    <property type="project" value="UniProtKB-SubCell"/>
</dbReference>
<evidence type="ECO:0000256" key="4">
    <source>
        <dbReference type="ARBA" id="ARBA00022692"/>
    </source>
</evidence>
<evidence type="ECO:0000313" key="12">
    <source>
        <dbReference type="EMBL" id="KGO07229.1"/>
    </source>
</evidence>
<dbReference type="CDD" id="cd01347">
    <property type="entry name" value="ligand_gated_channel"/>
    <property type="match status" value="1"/>
</dbReference>
<dbReference type="RefSeq" id="WP_035327052.1">
    <property type="nucleotide sequence ID" value="NZ_CP015125.1"/>
</dbReference>
<dbReference type="Proteomes" id="UP000030140">
    <property type="component" value="Unassembled WGS sequence"/>
</dbReference>
<gene>
    <name evidence="12" type="ORF">NV36_10560</name>
</gene>
<comment type="subcellular location">
    <subcellularLocation>
        <location evidence="1 8">Cell outer membrane</location>
        <topology evidence="1 8">Multi-pass membrane protein</topology>
    </subcellularLocation>
</comment>
<dbReference type="Pfam" id="PF07715">
    <property type="entry name" value="Plug"/>
    <property type="match status" value="1"/>
</dbReference>
<evidence type="ECO:0000256" key="6">
    <source>
        <dbReference type="ARBA" id="ARBA00023136"/>
    </source>
</evidence>
<evidence type="ECO:0000259" key="11">
    <source>
        <dbReference type="Pfam" id="PF07715"/>
    </source>
</evidence>
<evidence type="ECO:0000256" key="5">
    <source>
        <dbReference type="ARBA" id="ARBA00023077"/>
    </source>
</evidence>
<organism evidence="12 13">
    <name type="scientific">Dokdonia donghaensis DSW-1</name>
    <dbReference type="NCBI Taxonomy" id="1300343"/>
    <lineage>
        <taxon>Bacteria</taxon>
        <taxon>Pseudomonadati</taxon>
        <taxon>Bacteroidota</taxon>
        <taxon>Flavobacteriia</taxon>
        <taxon>Flavobacteriales</taxon>
        <taxon>Flavobacteriaceae</taxon>
        <taxon>Dokdonia</taxon>
    </lineage>
</organism>
<sequence length="668" mass="73671">MLAFTAICYSQTASIPAQTIDTVVIQSTRIQSTLDRVPAAVSVIKTTPQDATRQQLSLQEYVQGVPGVFTQNVTNFAQDLRVSIRGFGARSSFGIRGIKLIVDGIPETTPDGQGQLDNLTLGIIDRIEVIKGPSSSLYGNASGGVIDIKTRSYDSENLGTEIKVGAGAFGFQNYQATAAIGDSLASYIFHGNYMQSDGYRDQSSFEQINTNFKGRFALGDSLYLTTILNYTDAPQADDPGGLTLEEVNTNRRQARDRNQLFKTGEAISQLKVGASLEWLINKKSSFTTYGFYSNRLFDGLLPFENGGIVDLNRNYMGQGAAYRYTKGHNTLQVGYDFAFQNDRRRRFQNLEGEQGDLSLSQKEKFTNLGVYLTDHFNINKWLFTAGARFDYNKLSADDDFLSDGDDSGSVTLNSFNPSVGVSYAFAKAFIPFINVSTSFETPSLSEVSTSPDGLSGFNESLAPQKATSIEVGVKGALRNKLRYQITTFSINTRDDLVPFELEAFPDREFYRNAGKTNRLGVEVEGQYAFSKNLQATASYTYSDFTYDEFTVGDTDYAGNALPGIAKHMSTLGLLYDTEAGFSARVSANFIGSQFAQDSNETAIDGYKLVNVQLSYQTLFRKIQIKPYLGINNALDQQYTDNVRINAFGNRFYEPAPGFTMYGGVILNF</sequence>
<comment type="caution">
    <text evidence="12">The sequence shown here is derived from an EMBL/GenBank/DDBJ whole genome shotgun (WGS) entry which is preliminary data.</text>
</comment>
<dbReference type="InterPro" id="IPR039426">
    <property type="entry name" value="TonB-dep_rcpt-like"/>
</dbReference>
<evidence type="ECO:0000313" key="13">
    <source>
        <dbReference type="Proteomes" id="UP000030140"/>
    </source>
</evidence>
<keyword evidence="6 8" id="KW-0472">Membrane</keyword>
<dbReference type="InterPro" id="IPR036942">
    <property type="entry name" value="Beta-barrel_TonB_sf"/>
</dbReference>
<comment type="similarity">
    <text evidence="8 9">Belongs to the TonB-dependent receptor family.</text>
</comment>
<evidence type="ECO:0000256" key="2">
    <source>
        <dbReference type="ARBA" id="ARBA00022448"/>
    </source>
</evidence>
<dbReference type="PROSITE" id="PS52016">
    <property type="entry name" value="TONB_DEPENDENT_REC_3"/>
    <property type="match status" value="1"/>
</dbReference>
<dbReference type="Gene3D" id="2.40.170.20">
    <property type="entry name" value="TonB-dependent receptor, beta-barrel domain"/>
    <property type="match status" value="1"/>
</dbReference>
<reference evidence="12 13" key="1">
    <citation type="submission" date="2014-10" db="EMBL/GenBank/DDBJ databases">
        <title>Draft genome sequence of the proteorhodopsin-containing marine bacterium Dokdonia donghaensis.</title>
        <authorList>
            <person name="Gomez-Consarnau L."/>
            <person name="Gonzalez J.M."/>
            <person name="Riedel T."/>
            <person name="Jaenicke S."/>
            <person name="Wagner-Doebler I."/>
            <person name="Fuhrman J.A."/>
        </authorList>
    </citation>
    <scope>NUCLEOTIDE SEQUENCE [LARGE SCALE GENOMIC DNA]</scope>
    <source>
        <strain evidence="12 13">DSW-1</strain>
    </source>
</reference>
<proteinExistence type="inferred from homology"/>
<keyword evidence="7 8" id="KW-0998">Cell outer membrane</keyword>
<evidence type="ECO:0000256" key="9">
    <source>
        <dbReference type="RuleBase" id="RU003357"/>
    </source>
</evidence>
<feature type="domain" description="TonB-dependent receptor plug" evidence="11">
    <location>
        <begin position="35"/>
        <end position="145"/>
    </location>
</feature>
<keyword evidence="4 8" id="KW-0812">Transmembrane</keyword>
<keyword evidence="5 9" id="KW-0798">TonB box</keyword>
<evidence type="ECO:0000256" key="7">
    <source>
        <dbReference type="ARBA" id="ARBA00023237"/>
    </source>
</evidence>
<keyword evidence="2 8" id="KW-0813">Transport</keyword>
<dbReference type="PANTHER" id="PTHR30069:SF28">
    <property type="entry name" value="TONB-DEPENDENT RECEPTOR YNCD-RELATED"/>
    <property type="match status" value="1"/>
</dbReference>
<keyword evidence="13" id="KW-1185">Reference proteome</keyword>
<dbReference type="Pfam" id="PF00593">
    <property type="entry name" value="TonB_dep_Rec_b-barrel"/>
    <property type="match status" value="1"/>
</dbReference>
<feature type="domain" description="TonB-dependent receptor-like beta-barrel" evidence="10">
    <location>
        <begin position="217"/>
        <end position="632"/>
    </location>
</feature>